<dbReference type="GO" id="GO:0008270">
    <property type="term" value="F:zinc ion binding"/>
    <property type="evidence" value="ECO:0007669"/>
    <property type="project" value="InterPro"/>
</dbReference>
<dbReference type="PANTHER" id="PTHR31845:SF10">
    <property type="entry name" value="ZN(II)2CYS6 TRANSCRIPTION FACTOR (EUROFUNG)"/>
    <property type="match status" value="1"/>
</dbReference>
<comment type="subcellular location">
    <subcellularLocation>
        <location evidence="1">Nucleus</location>
    </subcellularLocation>
</comment>
<keyword evidence="2" id="KW-0805">Transcription regulation</keyword>
<sequence length="630" mass="71449">MSQNSRAHSRTRRACAQCKNRKIRCQPSTESPSTCYRCYHAGQECTFPEAKKRKRPVQLRTRLDQLEETYGGILGLLSGRQKTEPIAASEAHHPAPELTHSTPASSSDRPARSEPGTTGLGESLLSIEDTQALLQYYRHVFHQSSRLSPLFTTQHLAHFRDTKPCLLLAVLTVSSWKQRALQLRLEDRFKQDFATRYFVHHEQTLDMLQALIVYISWYGNPQDTDGCQLQNAKKFDRIHFTSAPLALNHASRLLTSAVTLVLDLGFDKPPGDAAELDATGQMHHVSNSQAVRSWSRETKRAFIAVFMFAAMGPIALRKGVAMKYTDYVEECALSLAESPESDFDTRWPHYIRLSRIGLEIKDTFSWRQDAPYTTTDEELHMLVKSIEQKLNAWRASLPVGVDENPTLRIAFSIRYAALYETGTYGILEGQLLSPTRIALIFKCLDSISQIVRTALSQPITVLEAWPALNWRHLKYSVMLGSKAALILDSFACDTESATRVIKLDVGLEKLAAKVEDLQRMCIDPLEPTHFYHQLLMEWQQLRRLYQPAKDRFAQPKPTSAPPAMPPPDEQPFVSTYDYPQPVPAVMSSDNGPPMPPAVQQWSLLENMNDWTQEDFWLTAENCEMWTNPVV</sequence>
<dbReference type="HOGENOM" id="CLU_006524_13_0_1"/>
<dbReference type="PROSITE" id="PS00463">
    <property type="entry name" value="ZN2_CY6_FUNGAL_1"/>
    <property type="match status" value="1"/>
</dbReference>
<dbReference type="InterPro" id="IPR001138">
    <property type="entry name" value="Zn2Cys6_DnaBD"/>
</dbReference>
<dbReference type="GO" id="GO:0005634">
    <property type="term" value="C:nucleus"/>
    <property type="evidence" value="ECO:0007669"/>
    <property type="project" value="UniProtKB-SubCell"/>
</dbReference>
<feature type="region of interest" description="Disordered" evidence="6">
    <location>
        <begin position="85"/>
        <end position="122"/>
    </location>
</feature>
<evidence type="ECO:0000256" key="1">
    <source>
        <dbReference type="ARBA" id="ARBA00004123"/>
    </source>
</evidence>
<accession>N1PIL9</accession>
<dbReference type="STRING" id="675120.N1PIL9"/>
<dbReference type="InterPro" id="IPR051089">
    <property type="entry name" value="prtT"/>
</dbReference>
<reference evidence="8 9" key="2">
    <citation type="journal article" date="2012" name="PLoS Pathog.">
        <title>Diverse lifestyles and strategies of plant pathogenesis encoded in the genomes of eighteen Dothideomycetes fungi.</title>
        <authorList>
            <person name="Ohm R.A."/>
            <person name="Feau N."/>
            <person name="Henrissat B."/>
            <person name="Schoch C.L."/>
            <person name="Horwitz B.A."/>
            <person name="Barry K.W."/>
            <person name="Condon B.J."/>
            <person name="Copeland A.C."/>
            <person name="Dhillon B."/>
            <person name="Glaser F."/>
            <person name="Hesse C.N."/>
            <person name="Kosti I."/>
            <person name="LaButti K."/>
            <person name="Lindquist E.A."/>
            <person name="Lucas S."/>
            <person name="Salamov A.A."/>
            <person name="Bradshaw R.E."/>
            <person name="Ciuffetti L."/>
            <person name="Hamelin R.C."/>
            <person name="Kema G.H.J."/>
            <person name="Lawrence C."/>
            <person name="Scott J.A."/>
            <person name="Spatafora J.W."/>
            <person name="Turgeon B.G."/>
            <person name="de Wit P.J.G.M."/>
            <person name="Zhong S."/>
            <person name="Goodwin S.B."/>
            <person name="Grigoriev I.V."/>
        </authorList>
    </citation>
    <scope>NUCLEOTIDE SEQUENCE [LARGE SCALE GENOMIC DNA]</scope>
    <source>
        <strain evidence="9">NZE10 / CBS 128990</strain>
    </source>
</reference>
<feature type="compositionally biased region" description="Polar residues" evidence="6">
    <location>
        <begin position="99"/>
        <end position="108"/>
    </location>
</feature>
<reference evidence="9" key="1">
    <citation type="journal article" date="2012" name="PLoS Genet.">
        <title>The genomes of the fungal plant pathogens Cladosporium fulvum and Dothistroma septosporum reveal adaptation to different hosts and lifestyles but also signatures of common ancestry.</title>
        <authorList>
            <person name="de Wit P.J.G.M."/>
            <person name="van der Burgt A."/>
            <person name="Oekmen B."/>
            <person name="Stergiopoulos I."/>
            <person name="Abd-Elsalam K.A."/>
            <person name="Aerts A.L."/>
            <person name="Bahkali A.H."/>
            <person name="Beenen H.G."/>
            <person name="Chettri P."/>
            <person name="Cox M.P."/>
            <person name="Datema E."/>
            <person name="de Vries R.P."/>
            <person name="Dhillon B."/>
            <person name="Ganley A.R."/>
            <person name="Griffiths S.A."/>
            <person name="Guo Y."/>
            <person name="Hamelin R.C."/>
            <person name="Henrissat B."/>
            <person name="Kabir M.S."/>
            <person name="Jashni M.K."/>
            <person name="Kema G."/>
            <person name="Klaubauf S."/>
            <person name="Lapidus A."/>
            <person name="Levasseur A."/>
            <person name="Lindquist E."/>
            <person name="Mehrabi R."/>
            <person name="Ohm R.A."/>
            <person name="Owen T.J."/>
            <person name="Salamov A."/>
            <person name="Schwelm A."/>
            <person name="Schijlen E."/>
            <person name="Sun H."/>
            <person name="van den Burg H.A."/>
            <person name="van Ham R.C.H.J."/>
            <person name="Zhang S."/>
            <person name="Goodwin S.B."/>
            <person name="Grigoriev I.V."/>
            <person name="Collemare J."/>
            <person name="Bradshaw R.E."/>
        </authorList>
    </citation>
    <scope>NUCLEOTIDE SEQUENCE [LARGE SCALE GENOMIC DNA]</scope>
    <source>
        <strain evidence="9">NZE10 / CBS 128990</strain>
    </source>
</reference>
<dbReference type="PROSITE" id="PS50048">
    <property type="entry name" value="ZN2_CY6_FUNGAL_2"/>
    <property type="match status" value="1"/>
</dbReference>
<dbReference type="SMART" id="SM00066">
    <property type="entry name" value="GAL4"/>
    <property type="match status" value="1"/>
</dbReference>
<dbReference type="Gene3D" id="4.10.240.10">
    <property type="entry name" value="Zn(2)-C6 fungal-type DNA-binding domain"/>
    <property type="match status" value="1"/>
</dbReference>
<name>N1PIL9_DOTSN</name>
<evidence type="ECO:0000313" key="9">
    <source>
        <dbReference type="Proteomes" id="UP000016933"/>
    </source>
</evidence>
<dbReference type="CDD" id="cd12148">
    <property type="entry name" value="fungal_TF_MHR"/>
    <property type="match status" value="1"/>
</dbReference>
<dbReference type="Proteomes" id="UP000016933">
    <property type="component" value="Unassembled WGS sequence"/>
</dbReference>
<keyword evidence="9" id="KW-1185">Reference proteome</keyword>
<evidence type="ECO:0000256" key="2">
    <source>
        <dbReference type="ARBA" id="ARBA00023015"/>
    </source>
</evidence>
<dbReference type="CDD" id="cd00067">
    <property type="entry name" value="GAL4"/>
    <property type="match status" value="1"/>
</dbReference>
<evidence type="ECO:0000256" key="6">
    <source>
        <dbReference type="SAM" id="MobiDB-lite"/>
    </source>
</evidence>
<dbReference type="eggNOG" id="ENOG502QRSG">
    <property type="taxonomic scope" value="Eukaryota"/>
</dbReference>
<gene>
    <name evidence="8" type="ORF">DOTSEDRAFT_81012</name>
</gene>
<evidence type="ECO:0000256" key="5">
    <source>
        <dbReference type="ARBA" id="ARBA00023242"/>
    </source>
</evidence>
<evidence type="ECO:0000313" key="8">
    <source>
        <dbReference type="EMBL" id="EME41979.1"/>
    </source>
</evidence>
<dbReference type="GO" id="GO:0000981">
    <property type="term" value="F:DNA-binding transcription factor activity, RNA polymerase II-specific"/>
    <property type="evidence" value="ECO:0007669"/>
    <property type="project" value="InterPro"/>
</dbReference>
<feature type="domain" description="Zn(2)-C6 fungal-type" evidence="7">
    <location>
        <begin position="14"/>
        <end position="47"/>
    </location>
</feature>
<dbReference type="OMA" id="FVFSHKT"/>
<proteinExistence type="predicted"/>
<evidence type="ECO:0000259" key="7">
    <source>
        <dbReference type="PROSITE" id="PS50048"/>
    </source>
</evidence>
<dbReference type="OrthoDB" id="5226580at2759"/>
<keyword evidence="5" id="KW-0539">Nucleus</keyword>
<keyword evidence="3" id="KW-0238">DNA-binding</keyword>
<dbReference type="EMBL" id="KB446541">
    <property type="protein sequence ID" value="EME41979.1"/>
    <property type="molecule type" value="Genomic_DNA"/>
</dbReference>
<organism evidence="8 9">
    <name type="scientific">Dothistroma septosporum (strain NZE10 / CBS 128990)</name>
    <name type="common">Red band needle blight fungus</name>
    <name type="synonym">Mycosphaerella pini</name>
    <dbReference type="NCBI Taxonomy" id="675120"/>
    <lineage>
        <taxon>Eukaryota</taxon>
        <taxon>Fungi</taxon>
        <taxon>Dikarya</taxon>
        <taxon>Ascomycota</taxon>
        <taxon>Pezizomycotina</taxon>
        <taxon>Dothideomycetes</taxon>
        <taxon>Dothideomycetidae</taxon>
        <taxon>Mycosphaerellales</taxon>
        <taxon>Mycosphaerellaceae</taxon>
        <taxon>Dothistroma</taxon>
    </lineage>
</organism>
<dbReference type="PANTHER" id="PTHR31845">
    <property type="entry name" value="FINGER DOMAIN PROTEIN, PUTATIVE-RELATED"/>
    <property type="match status" value="1"/>
</dbReference>
<dbReference type="InterPro" id="IPR036864">
    <property type="entry name" value="Zn2-C6_fun-type_DNA-bd_sf"/>
</dbReference>
<dbReference type="AlphaFoldDB" id="N1PIL9"/>
<dbReference type="GO" id="GO:0000976">
    <property type="term" value="F:transcription cis-regulatory region binding"/>
    <property type="evidence" value="ECO:0007669"/>
    <property type="project" value="TreeGrafter"/>
</dbReference>
<evidence type="ECO:0000256" key="4">
    <source>
        <dbReference type="ARBA" id="ARBA00023163"/>
    </source>
</evidence>
<protein>
    <recommendedName>
        <fullName evidence="7">Zn(2)-C6 fungal-type domain-containing protein</fullName>
    </recommendedName>
</protein>
<keyword evidence="4" id="KW-0804">Transcription</keyword>
<evidence type="ECO:0000256" key="3">
    <source>
        <dbReference type="ARBA" id="ARBA00023125"/>
    </source>
</evidence>
<dbReference type="SUPFAM" id="SSF57701">
    <property type="entry name" value="Zn2/Cys6 DNA-binding domain"/>
    <property type="match status" value="1"/>
</dbReference>